<dbReference type="AlphaFoldDB" id="A0A9R1QJU3"/>
<evidence type="ECO:0000259" key="5">
    <source>
        <dbReference type="PROSITE" id="PS50942"/>
    </source>
</evidence>
<sequence length="217" mass="24640">MSALQSWRKAYGALKDTTTVSLASLNSDFRWCCRDCGGFVHRQAPSGRRLLHPRACPPPHQDPELDRKHWKTLVVIHRLLRDGDPTFREELLNFTQRVQILQLSNFKDNSSPIAWDYSSWVRTYGLFLEERLQCFRILKYDIEAERLPKQGQGSEKGTQSNQRIRFSGLAGADAGTSAVTISTYWMPGAEGAANTNYLVQYALAINDGIINLVYVVF</sequence>
<dbReference type="InterPro" id="IPR013809">
    <property type="entry name" value="ENTH"/>
</dbReference>
<dbReference type="GO" id="GO:0006900">
    <property type="term" value="P:vesicle budding from membrane"/>
    <property type="evidence" value="ECO:0007669"/>
    <property type="project" value="TreeGrafter"/>
</dbReference>
<dbReference type="GO" id="GO:0048268">
    <property type="term" value="P:clathrin coat assembly"/>
    <property type="evidence" value="ECO:0007669"/>
    <property type="project" value="InterPro"/>
</dbReference>
<dbReference type="SMART" id="SM00273">
    <property type="entry name" value="ENTH"/>
    <property type="match status" value="1"/>
</dbReference>
<dbReference type="Gene3D" id="1.25.40.90">
    <property type="match status" value="1"/>
</dbReference>
<feature type="domain" description="ENTH" evidence="5">
    <location>
        <begin position="1"/>
        <end position="142"/>
    </location>
</feature>
<dbReference type="GO" id="GO:0030136">
    <property type="term" value="C:clathrin-coated vesicle"/>
    <property type="evidence" value="ECO:0007669"/>
    <property type="project" value="UniProtKB-SubCell"/>
</dbReference>
<dbReference type="PANTHER" id="PTHR22951:SF61">
    <property type="entry name" value="OS01G0694900 PROTEIN"/>
    <property type="match status" value="1"/>
</dbReference>
<evidence type="ECO:0000313" key="6">
    <source>
        <dbReference type="EMBL" id="VAH78754.1"/>
    </source>
</evidence>
<dbReference type="InterPro" id="IPR011417">
    <property type="entry name" value="ANTH_dom"/>
</dbReference>
<dbReference type="SUPFAM" id="SSF48464">
    <property type="entry name" value="ENTH/VHS domain"/>
    <property type="match status" value="1"/>
</dbReference>
<keyword evidence="3" id="KW-0333">Golgi apparatus</keyword>
<reference evidence="6 7" key="1">
    <citation type="submission" date="2017-09" db="EMBL/GenBank/DDBJ databases">
        <authorList>
            <consortium name="International Durum Wheat Genome Sequencing Consortium (IDWGSC)"/>
            <person name="Milanesi L."/>
        </authorList>
    </citation>
    <scope>NUCLEOTIDE SEQUENCE [LARGE SCALE GENOMIC DNA]</scope>
    <source>
        <strain evidence="7">cv. Svevo</strain>
    </source>
</reference>
<evidence type="ECO:0000256" key="4">
    <source>
        <dbReference type="ARBA" id="ARBA00023329"/>
    </source>
</evidence>
<dbReference type="GO" id="GO:0005905">
    <property type="term" value="C:clathrin-coated pit"/>
    <property type="evidence" value="ECO:0007669"/>
    <property type="project" value="TreeGrafter"/>
</dbReference>
<dbReference type="GO" id="GO:0072583">
    <property type="term" value="P:clathrin-dependent endocytosis"/>
    <property type="evidence" value="ECO:0007669"/>
    <property type="project" value="InterPro"/>
</dbReference>
<dbReference type="InterPro" id="IPR045192">
    <property type="entry name" value="AP180-like"/>
</dbReference>
<proteinExistence type="predicted"/>
<dbReference type="PROSITE" id="PS50942">
    <property type="entry name" value="ENTH"/>
    <property type="match status" value="1"/>
</dbReference>
<keyword evidence="7" id="KW-1185">Reference proteome</keyword>
<dbReference type="GO" id="GO:0000149">
    <property type="term" value="F:SNARE binding"/>
    <property type="evidence" value="ECO:0007669"/>
    <property type="project" value="TreeGrafter"/>
</dbReference>
<keyword evidence="4" id="KW-0968">Cytoplasmic vesicle</keyword>
<dbReference type="InterPro" id="IPR008942">
    <property type="entry name" value="ENTH_VHS"/>
</dbReference>
<dbReference type="GO" id="GO:0005794">
    <property type="term" value="C:Golgi apparatus"/>
    <property type="evidence" value="ECO:0007669"/>
    <property type="project" value="UniProtKB-SubCell"/>
</dbReference>
<dbReference type="EMBL" id="LT934116">
    <property type="protein sequence ID" value="VAH78754.1"/>
    <property type="molecule type" value="Genomic_DNA"/>
</dbReference>
<dbReference type="GO" id="GO:0032050">
    <property type="term" value="F:clathrin heavy chain binding"/>
    <property type="evidence" value="ECO:0007669"/>
    <property type="project" value="TreeGrafter"/>
</dbReference>
<dbReference type="Gramene" id="TRITD3Bv1G153710.5">
    <property type="protein sequence ID" value="TRITD3Bv1G153710.5"/>
    <property type="gene ID" value="TRITD3Bv1G153710"/>
</dbReference>
<comment type="subcellular location">
    <subcellularLocation>
        <location evidence="1">Cytoplasmic vesicle</location>
        <location evidence="1">Clathrin-coated vesicle</location>
    </subcellularLocation>
    <subcellularLocation>
        <location evidence="2">Golgi apparatus</location>
    </subcellularLocation>
</comment>
<accession>A0A9R1QJU3</accession>
<dbReference type="PANTHER" id="PTHR22951">
    <property type="entry name" value="CLATHRIN ASSEMBLY PROTEIN"/>
    <property type="match status" value="1"/>
</dbReference>
<evidence type="ECO:0000256" key="3">
    <source>
        <dbReference type="ARBA" id="ARBA00023034"/>
    </source>
</evidence>
<name>A0A9R1QJU3_TRITD</name>
<protein>
    <recommendedName>
        <fullName evidence="5">ENTH domain-containing protein</fullName>
    </recommendedName>
</protein>
<dbReference type="GO" id="GO:0005546">
    <property type="term" value="F:phosphatidylinositol-4,5-bisphosphate binding"/>
    <property type="evidence" value="ECO:0007669"/>
    <property type="project" value="TreeGrafter"/>
</dbReference>
<evidence type="ECO:0000256" key="1">
    <source>
        <dbReference type="ARBA" id="ARBA00004132"/>
    </source>
</evidence>
<evidence type="ECO:0000313" key="7">
    <source>
        <dbReference type="Proteomes" id="UP000324705"/>
    </source>
</evidence>
<dbReference type="GO" id="GO:0005545">
    <property type="term" value="F:1-phosphatidylinositol binding"/>
    <property type="evidence" value="ECO:0007669"/>
    <property type="project" value="TreeGrafter"/>
</dbReference>
<organism evidence="6 7">
    <name type="scientific">Triticum turgidum subsp. durum</name>
    <name type="common">Durum wheat</name>
    <name type="synonym">Triticum durum</name>
    <dbReference type="NCBI Taxonomy" id="4567"/>
    <lineage>
        <taxon>Eukaryota</taxon>
        <taxon>Viridiplantae</taxon>
        <taxon>Streptophyta</taxon>
        <taxon>Embryophyta</taxon>
        <taxon>Tracheophyta</taxon>
        <taxon>Spermatophyta</taxon>
        <taxon>Magnoliopsida</taxon>
        <taxon>Liliopsida</taxon>
        <taxon>Poales</taxon>
        <taxon>Poaceae</taxon>
        <taxon>BOP clade</taxon>
        <taxon>Pooideae</taxon>
        <taxon>Triticodae</taxon>
        <taxon>Triticeae</taxon>
        <taxon>Triticinae</taxon>
        <taxon>Triticum</taxon>
    </lineage>
</organism>
<gene>
    <name evidence="6" type="ORF">TRITD_3Bv1G153710</name>
</gene>
<dbReference type="Proteomes" id="UP000324705">
    <property type="component" value="Chromosome 3B"/>
</dbReference>
<dbReference type="Pfam" id="PF07651">
    <property type="entry name" value="ANTH"/>
    <property type="match status" value="1"/>
</dbReference>
<evidence type="ECO:0000256" key="2">
    <source>
        <dbReference type="ARBA" id="ARBA00004555"/>
    </source>
</evidence>